<dbReference type="GO" id="GO:0000978">
    <property type="term" value="F:RNA polymerase II cis-regulatory region sequence-specific DNA binding"/>
    <property type="evidence" value="ECO:0000318"/>
    <property type="project" value="GO_Central"/>
</dbReference>
<feature type="region of interest" description="Disordered" evidence="14">
    <location>
        <begin position="1"/>
        <end position="42"/>
    </location>
</feature>
<dbReference type="FunCoup" id="U4PLQ8">
    <property type="interactions" value="303"/>
</dbReference>
<dbReference type="Pfam" id="PF00096">
    <property type="entry name" value="zf-C2H2"/>
    <property type="match status" value="2"/>
</dbReference>
<feature type="compositionally biased region" description="Low complexity" evidence="14">
    <location>
        <begin position="110"/>
        <end position="123"/>
    </location>
</feature>
<dbReference type="KEGG" id="cel:CELE_Y94H6A.11"/>
<accession>U4PLQ8</accession>
<protein>
    <submittedName>
        <fullName evidence="16">C2H2-type domain-containing protein</fullName>
    </submittedName>
</protein>
<gene>
    <name evidence="16 18" type="primary">egrh-3</name>
    <name evidence="16" type="ORF">CELE_Y94H6A.11</name>
    <name evidence="18" type="ORF">Y94H6A.11</name>
</gene>
<evidence type="ECO:0000256" key="14">
    <source>
        <dbReference type="SAM" id="MobiDB-lite"/>
    </source>
</evidence>
<keyword evidence="6" id="KW-0677">Repeat</keyword>
<dbReference type="PROSITE" id="PS50157">
    <property type="entry name" value="ZINC_FINGER_C2H2_2"/>
    <property type="match status" value="3"/>
</dbReference>
<dbReference type="Gene3D" id="3.30.160.60">
    <property type="entry name" value="Classic Zinc Finger"/>
    <property type="match status" value="2"/>
</dbReference>
<dbReference type="GO" id="GO:0005634">
    <property type="term" value="C:nucleus"/>
    <property type="evidence" value="ECO:0007669"/>
    <property type="project" value="UniProtKB-SubCell"/>
</dbReference>
<evidence type="ECO:0000256" key="3">
    <source>
        <dbReference type="ARBA" id="ARBA00005682"/>
    </source>
</evidence>
<dbReference type="AlphaFoldDB" id="U4PLQ8"/>
<dbReference type="InParanoid" id="U4PLQ8"/>
<feature type="compositionally biased region" description="Polar residues" evidence="14">
    <location>
        <begin position="1"/>
        <end position="17"/>
    </location>
</feature>
<evidence type="ECO:0000313" key="17">
    <source>
        <dbReference type="Proteomes" id="UP000001940"/>
    </source>
</evidence>
<dbReference type="GeneID" id="4363076"/>
<dbReference type="AGR" id="WB:WBGene00044651"/>
<evidence type="ECO:0000256" key="2">
    <source>
        <dbReference type="ARBA" id="ARBA00004496"/>
    </source>
</evidence>
<feature type="domain" description="C2H2-type" evidence="15">
    <location>
        <begin position="179"/>
        <end position="206"/>
    </location>
</feature>
<dbReference type="SUPFAM" id="SSF57667">
    <property type="entry name" value="beta-beta-alpha zinc fingers"/>
    <property type="match status" value="1"/>
</dbReference>
<evidence type="ECO:0000256" key="13">
    <source>
        <dbReference type="PROSITE-ProRule" id="PRU00042"/>
    </source>
</evidence>
<dbReference type="GO" id="GO:0005737">
    <property type="term" value="C:cytoplasm"/>
    <property type="evidence" value="ECO:0007669"/>
    <property type="project" value="UniProtKB-SubCell"/>
</dbReference>
<dbReference type="Proteomes" id="UP000001940">
    <property type="component" value="Chromosome IV"/>
</dbReference>
<dbReference type="OMA" id="EDHQTHS"/>
<dbReference type="PaxDb" id="6239-Y94H6A.11a"/>
<dbReference type="GO" id="GO:0006357">
    <property type="term" value="P:regulation of transcription by RNA polymerase II"/>
    <property type="evidence" value="ECO:0000318"/>
    <property type="project" value="GO_Central"/>
</dbReference>
<evidence type="ECO:0000256" key="9">
    <source>
        <dbReference type="ARBA" id="ARBA00023015"/>
    </source>
</evidence>
<dbReference type="InterPro" id="IPR036236">
    <property type="entry name" value="Znf_C2H2_sf"/>
</dbReference>
<keyword evidence="9" id="KW-0805">Transcription regulation</keyword>
<feature type="compositionally biased region" description="Gly residues" evidence="14">
    <location>
        <begin position="287"/>
        <end position="303"/>
    </location>
</feature>
<feature type="domain" description="C2H2-type" evidence="15">
    <location>
        <begin position="149"/>
        <end position="178"/>
    </location>
</feature>
<evidence type="ECO:0000256" key="10">
    <source>
        <dbReference type="ARBA" id="ARBA00023125"/>
    </source>
</evidence>
<keyword evidence="10" id="KW-0238">DNA-binding</keyword>
<comment type="subcellular location">
    <subcellularLocation>
        <location evidence="2">Cytoplasm</location>
    </subcellularLocation>
    <subcellularLocation>
        <location evidence="1">Nucleus</location>
    </subcellularLocation>
</comment>
<keyword evidence="8" id="KW-0862">Zinc</keyword>
<dbReference type="InterPro" id="IPR013087">
    <property type="entry name" value="Znf_C2H2_type"/>
</dbReference>
<feature type="compositionally biased region" description="Low complexity" evidence="14">
    <location>
        <begin position="18"/>
        <end position="42"/>
    </location>
</feature>
<sequence>MNRMIHTQSEPQTSFGGQSSSQHMQQQQQQQQQQAPHPHQNQHAQLINRIISSAYNNQHDNGSFDSSILLNGQQKFQFDLFQGHQNHLMQNGGGGLLGNNQQAPRGGTNGTSSSSTTATTTTSTKKKKGQGPGRRPALDANGMPKERPFVCPRPDCQKRFCRNDHLQRHMRIHTGQRLFQCRTCLRSFSRSDHLAKHERTHSADKPYSCLTCARRFHKHEEKKKHEEKCQHKVEDQQQGGAGRQQLNLMGNAHNMYPNQMILNGSMQSPNSNNLNMMIPATTFKLQGGAGGGASQASAPGGGSSQQPNPLEIRSLIAQNR</sequence>
<dbReference type="ExpressionAtlas" id="U4PLQ8">
    <property type="expression patterns" value="baseline"/>
</dbReference>
<organism evidence="16 17">
    <name type="scientific">Caenorhabditis elegans</name>
    <dbReference type="NCBI Taxonomy" id="6239"/>
    <lineage>
        <taxon>Eukaryota</taxon>
        <taxon>Metazoa</taxon>
        <taxon>Ecdysozoa</taxon>
        <taxon>Nematoda</taxon>
        <taxon>Chromadorea</taxon>
        <taxon>Rhabditida</taxon>
        <taxon>Rhabditina</taxon>
        <taxon>Rhabditomorpha</taxon>
        <taxon>Rhabditoidea</taxon>
        <taxon>Rhabditidae</taxon>
        <taxon>Peloderinae</taxon>
        <taxon>Caenorhabditis</taxon>
    </lineage>
</organism>
<dbReference type="WormBase" id="Y94H6A.11a">
    <property type="protein sequence ID" value="CE48934"/>
    <property type="gene ID" value="WBGene00044651"/>
    <property type="gene designation" value="egrh-3"/>
</dbReference>
<dbReference type="PROSITE" id="PS00028">
    <property type="entry name" value="ZINC_FINGER_C2H2_1"/>
    <property type="match status" value="3"/>
</dbReference>
<dbReference type="CTD" id="4363076"/>
<evidence type="ECO:0000256" key="12">
    <source>
        <dbReference type="ARBA" id="ARBA00023242"/>
    </source>
</evidence>
<evidence type="ECO:0000259" key="15">
    <source>
        <dbReference type="PROSITE" id="PS50157"/>
    </source>
</evidence>
<dbReference type="EMBL" id="BX284604">
    <property type="protein sequence ID" value="CDH93023.1"/>
    <property type="molecule type" value="Genomic_DNA"/>
</dbReference>
<keyword evidence="12" id="KW-0539">Nucleus</keyword>
<evidence type="ECO:0000313" key="16">
    <source>
        <dbReference type="EMBL" id="CDH93023.1"/>
    </source>
</evidence>
<dbReference type="Bgee" id="WBGene00044651">
    <property type="expression patterns" value="Expressed in pharyngeal muscle cell (C elegans) and 3 other cell types or tissues"/>
</dbReference>
<feature type="domain" description="C2H2-type" evidence="15">
    <location>
        <begin position="207"/>
        <end position="236"/>
    </location>
</feature>
<comment type="similarity">
    <text evidence="3">Belongs to the EGR C2H2-type zinc-finger protein family.</text>
</comment>
<dbReference type="STRING" id="6239.Y94H6A.11a.1"/>
<dbReference type="OrthoDB" id="10018191at2759"/>
<dbReference type="PANTHER" id="PTHR23235">
    <property type="entry name" value="KRUEPPEL-LIKE TRANSCRIPTION FACTOR"/>
    <property type="match status" value="1"/>
</dbReference>
<evidence type="ECO:0000313" key="18">
    <source>
        <dbReference type="WormBase" id="Y94H6A.11a"/>
    </source>
</evidence>
<evidence type="ECO:0000256" key="5">
    <source>
        <dbReference type="ARBA" id="ARBA00022723"/>
    </source>
</evidence>
<evidence type="ECO:0000256" key="7">
    <source>
        <dbReference type="ARBA" id="ARBA00022771"/>
    </source>
</evidence>
<dbReference type="eggNOG" id="KOG1721">
    <property type="taxonomic scope" value="Eukaryota"/>
</dbReference>
<evidence type="ECO:0000256" key="8">
    <source>
        <dbReference type="ARBA" id="ARBA00022833"/>
    </source>
</evidence>
<evidence type="ECO:0000256" key="4">
    <source>
        <dbReference type="ARBA" id="ARBA00022490"/>
    </source>
</evidence>
<dbReference type="SMR" id="U4PLQ8"/>
<keyword evidence="19" id="KW-1267">Proteomics identification</keyword>
<keyword evidence="4" id="KW-0963">Cytoplasm</keyword>
<dbReference type="SMART" id="SM00355">
    <property type="entry name" value="ZnF_C2H2"/>
    <property type="match status" value="3"/>
</dbReference>
<keyword evidence="11" id="KW-0804">Transcription</keyword>
<evidence type="ECO:0000256" key="6">
    <source>
        <dbReference type="ARBA" id="ARBA00022737"/>
    </source>
</evidence>
<dbReference type="RefSeq" id="NP_001368224.1">
    <property type="nucleotide sequence ID" value="NM_001380101.1"/>
</dbReference>
<evidence type="ECO:0000256" key="11">
    <source>
        <dbReference type="ARBA" id="ARBA00023163"/>
    </source>
</evidence>
<keyword evidence="5" id="KW-0479">Metal-binding</keyword>
<feature type="region of interest" description="Disordered" evidence="14">
    <location>
        <begin position="287"/>
        <end position="320"/>
    </location>
</feature>
<dbReference type="GO" id="GO:0008270">
    <property type="term" value="F:zinc ion binding"/>
    <property type="evidence" value="ECO:0007669"/>
    <property type="project" value="UniProtKB-KW"/>
</dbReference>
<dbReference type="FunFam" id="3.30.160.60:FF:000092">
    <property type="entry name" value="Early growth response protein 3"/>
    <property type="match status" value="1"/>
</dbReference>
<dbReference type="PeptideAtlas" id="U4PLQ8"/>
<keyword evidence="17" id="KW-1185">Reference proteome</keyword>
<dbReference type="HOGENOM" id="CLU_081079_0_0_1"/>
<dbReference type="GO" id="GO:0000981">
    <property type="term" value="F:DNA-binding transcription factor activity, RNA polymerase II-specific"/>
    <property type="evidence" value="ECO:0000318"/>
    <property type="project" value="GO_Central"/>
</dbReference>
<proteinExistence type="evidence at protein level"/>
<reference evidence="16 17" key="1">
    <citation type="journal article" date="1998" name="Science">
        <title>Genome sequence of the nematode C. elegans: a platform for investigating biology.</title>
        <authorList>
            <consortium name="The C. elegans sequencing consortium"/>
            <person name="Sulson J.E."/>
            <person name="Waterston R."/>
        </authorList>
    </citation>
    <scope>NUCLEOTIDE SEQUENCE [LARGE SCALE GENOMIC DNA]</scope>
    <source>
        <strain evidence="16 17">Bristol N2</strain>
    </source>
</reference>
<feature type="region of interest" description="Disordered" evidence="14">
    <location>
        <begin position="89"/>
        <end position="149"/>
    </location>
</feature>
<name>U4PLQ8_CAEEL</name>
<evidence type="ECO:0007829" key="19">
    <source>
        <dbReference type="PeptideAtlas" id="U4PLQ8"/>
    </source>
</evidence>
<keyword evidence="7 13" id="KW-0863">Zinc-finger</keyword>
<evidence type="ECO:0000256" key="1">
    <source>
        <dbReference type="ARBA" id="ARBA00004123"/>
    </source>
</evidence>
<dbReference type="PANTHER" id="PTHR23235:SF138">
    <property type="entry name" value="C2H2-TYPE DOMAIN-CONTAINING PROTEIN"/>
    <property type="match status" value="1"/>
</dbReference>